<dbReference type="AlphaFoldDB" id="A0A2T0RMI7"/>
<feature type="transmembrane region" description="Helical" evidence="1">
    <location>
        <begin position="168"/>
        <end position="187"/>
    </location>
</feature>
<proteinExistence type="predicted"/>
<dbReference type="EMBL" id="PVZG01000017">
    <property type="protein sequence ID" value="PRY22347.1"/>
    <property type="molecule type" value="Genomic_DNA"/>
</dbReference>
<feature type="transmembrane region" description="Helical" evidence="1">
    <location>
        <begin position="83"/>
        <end position="105"/>
    </location>
</feature>
<dbReference type="Proteomes" id="UP000239209">
    <property type="component" value="Unassembled WGS sequence"/>
</dbReference>
<protein>
    <recommendedName>
        <fullName evidence="4">ABC-2 family transporter</fullName>
    </recommendedName>
</protein>
<dbReference type="OrthoDB" id="3297019at2"/>
<evidence type="ECO:0008006" key="4">
    <source>
        <dbReference type="Google" id="ProtNLM"/>
    </source>
</evidence>
<keyword evidence="3" id="KW-1185">Reference proteome</keyword>
<dbReference type="PROSITE" id="PS51257">
    <property type="entry name" value="PROKAR_LIPOPROTEIN"/>
    <property type="match status" value="1"/>
</dbReference>
<evidence type="ECO:0000256" key="1">
    <source>
        <dbReference type="SAM" id="Phobius"/>
    </source>
</evidence>
<feature type="transmembrane region" description="Helical" evidence="1">
    <location>
        <begin position="40"/>
        <end position="62"/>
    </location>
</feature>
<dbReference type="RefSeq" id="WP_106129910.1">
    <property type="nucleotide sequence ID" value="NZ_PVZG01000017.1"/>
</dbReference>
<gene>
    <name evidence="2" type="ORF">CLV70_11751</name>
</gene>
<accession>A0A2T0RMI7</accession>
<evidence type="ECO:0000313" key="2">
    <source>
        <dbReference type="EMBL" id="PRY22347.1"/>
    </source>
</evidence>
<keyword evidence="1" id="KW-1133">Transmembrane helix</keyword>
<comment type="caution">
    <text evidence="2">The sequence shown here is derived from an EMBL/GenBank/DDBJ whole genome shotgun (WGS) entry which is preliminary data.</text>
</comment>
<evidence type="ECO:0000313" key="3">
    <source>
        <dbReference type="Proteomes" id="UP000239209"/>
    </source>
</evidence>
<keyword evidence="1" id="KW-0472">Membrane</keyword>
<feature type="transmembrane region" description="Helical" evidence="1">
    <location>
        <begin position="12"/>
        <end position="34"/>
    </location>
</feature>
<feature type="transmembrane region" description="Helical" evidence="1">
    <location>
        <begin position="117"/>
        <end position="147"/>
    </location>
</feature>
<name>A0A2T0RMI7_9ACTN</name>
<reference evidence="2 3" key="1">
    <citation type="submission" date="2018-03" db="EMBL/GenBank/DDBJ databases">
        <title>Genomic Encyclopedia of Archaeal and Bacterial Type Strains, Phase II (KMG-II): from individual species to whole genera.</title>
        <authorList>
            <person name="Goeker M."/>
        </authorList>
    </citation>
    <scope>NUCLEOTIDE SEQUENCE [LARGE SCALE GENOMIC DNA]</scope>
    <source>
        <strain evidence="2 3">DSM 45348</strain>
    </source>
</reference>
<keyword evidence="1" id="KW-0812">Transmembrane</keyword>
<organism evidence="2 3">
    <name type="scientific">Pseudosporangium ferrugineum</name>
    <dbReference type="NCBI Taxonomy" id="439699"/>
    <lineage>
        <taxon>Bacteria</taxon>
        <taxon>Bacillati</taxon>
        <taxon>Actinomycetota</taxon>
        <taxon>Actinomycetes</taxon>
        <taxon>Micromonosporales</taxon>
        <taxon>Micromonosporaceae</taxon>
        <taxon>Pseudosporangium</taxon>
    </lineage>
</organism>
<sequence length="200" mass="20851">MRWLELYLRSRRAPMAMAATGGCGVLMWALWSIFSDAREAGFQMVVLTVLLLVIPVTPTLAGPDDALESTAALRWPPRRLAHLLGAFLLITVLPLLSLATGAHFGPGEMVIRDAGGLLGLTALGVATIGAARAWFLPLGWTMAAVLFPQDGALGEALTWQSQAPQSKASAVMAGVLALAGLIAYGLAGPARKAPAEAAQL</sequence>